<dbReference type="Gene3D" id="4.10.1000.10">
    <property type="entry name" value="Zinc finger, CCCH-type"/>
    <property type="match status" value="2"/>
</dbReference>
<keyword evidence="4 5" id="KW-0862">Zinc</keyword>
<feature type="domain" description="C3H1-type" evidence="7">
    <location>
        <begin position="135"/>
        <end position="163"/>
    </location>
</feature>
<feature type="region of interest" description="Disordered" evidence="6">
    <location>
        <begin position="168"/>
        <end position="193"/>
    </location>
</feature>
<feature type="zinc finger region" description="C3H1-type" evidence="5">
    <location>
        <begin position="97"/>
        <end position="125"/>
    </location>
</feature>
<dbReference type="PANTHER" id="PTHR12547:SF18">
    <property type="entry name" value="PROTEIN TIS11"/>
    <property type="match status" value="1"/>
</dbReference>
<reference evidence="8 9" key="1">
    <citation type="submission" date="2023-04" db="EMBL/GenBank/DDBJ databases">
        <title>Genome of Basidiobolus ranarum AG-B5.</title>
        <authorList>
            <person name="Stajich J.E."/>
            <person name="Carter-House D."/>
            <person name="Gryganskyi A."/>
        </authorList>
    </citation>
    <scope>NUCLEOTIDE SEQUENCE [LARGE SCALE GENOMIC DNA]</scope>
    <source>
        <strain evidence="8 9">AG-B5</strain>
    </source>
</reference>
<dbReference type="SUPFAM" id="SSF90229">
    <property type="entry name" value="CCCH zinc finger"/>
    <property type="match status" value="2"/>
</dbReference>
<dbReference type="InterPro" id="IPR045877">
    <property type="entry name" value="ZFP36-like"/>
</dbReference>
<protein>
    <recommendedName>
        <fullName evidence="7">C3H1-type domain-containing protein</fullName>
    </recommendedName>
</protein>
<organism evidence="8 9">
    <name type="scientific">Basidiobolus ranarum</name>
    <dbReference type="NCBI Taxonomy" id="34480"/>
    <lineage>
        <taxon>Eukaryota</taxon>
        <taxon>Fungi</taxon>
        <taxon>Fungi incertae sedis</taxon>
        <taxon>Zoopagomycota</taxon>
        <taxon>Entomophthoromycotina</taxon>
        <taxon>Basidiobolomycetes</taxon>
        <taxon>Basidiobolales</taxon>
        <taxon>Basidiobolaceae</taxon>
        <taxon>Basidiobolus</taxon>
    </lineage>
</organism>
<dbReference type="Pfam" id="PF00642">
    <property type="entry name" value="zf-CCCH"/>
    <property type="match status" value="1"/>
</dbReference>
<evidence type="ECO:0000259" key="7">
    <source>
        <dbReference type="PROSITE" id="PS50103"/>
    </source>
</evidence>
<evidence type="ECO:0000256" key="5">
    <source>
        <dbReference type="PROSITE-ProRule" id="PRU00723"/>
    </source>
</evidence>
<feature type="domain" description="C3H1-type" evidence="7">
    <location>
        <begin position="97"/>
        <end position="125"/>
    </location>
</feature>
<evidence type="ECO:0000256" key="3">
    <source>
        <dbReference type="ARBA" id="ARBA00022771"/>
    </source>
</evidence>
<dbReference type="SMART" id="SM00356">
    <property type="entry name" value="ZnF_C3H1"/>
    <property type="match status" value="2"/>
</dbReference>
<accession>A0ABR2WXU5</accession>
<keyword evidence="2" id="KW-0677">Repeat</keyword>
<gene>
    <name evidence="8" type="ORF">K7432_004688</name>
</gene>
<dbReference type="PROSITE" id="PS50103">
    <property type="entry name" value="ZF_C3H1"/>
    <property type="match status" value="2"/>
</dbReference>
<feature type="zinc finger region" description="C3H1-type" evidence="5">
    <location>
        <begin position="135"/>
        <end position="163"/>
    </location>
</feature>
<evidence type="ECO:0000313" key="9">
    <source>
        <dbReference type="Proteomes" id="UP001479436"/>
    </source>
</evidence>
<evidence type="ECO:0000256" key="2">
    <source>
        <dbReference type="ARBA" id="ARBA00022737"/>
    </source>
</evidence>
<evidence type="ECO:0000256" key="1">
    <source>
        <dbReference type="ARBA" id="ARBA00022723"/>
    </source>
</evidence>
<evidence type="ECO:0000256" key="4">
    <source>
        <dbReference type="ARBA" id="ARBA00022833"/>
    </source>
</evidence>
<dbReference type="InterPro" id="IPR000571">
    <property type="entry name" value="Znf_CCCH"/>
</dbReference>
<dbReference type="EMBL" id="JASJQH010000167">
    <property type="protein sequence ID" value="KAK9766312.1"/>
    <property type="molecule type" value="Genomic_DNA"/>
</dbReference>
<sequence>MVYSSVFDMNATRNKVTTNQQFGQMRLTSDEIQLPFIPNLEDVFADLSLWRSEYRGVITKGPSQQLPSTNHKFDAKEFYSNPPQLNQIKQNVKDVALYKTEMCRSFEETGSCRYGEKCQFAHGASDLRVVKRHPRYKTQYCRTYWEQGCCPYGKRSCFIHSEEEISGLDSQSSRSQQCSSPVPSITAEDLPSTSHRKNLKAEWVKTSKVIGHSWEETSITSYPVDFQLFSGPNGSRSQPVARPIIKPSFLHKEWTPFSGFEQPRKLTTPTANQEVPERLSAFTQFF</sequence>
<feature type="compositionally biased region" description="Low complexity" evidence="6">
    <location>
        <begin position="170"/>
        <end position="180"/>
    </location>
</feature>
<name>A0ABR2WXU5_9FUNG</name>
<dbReference type="InterPro" id="IPR036855">
    <property type="entry name" value="Znf_CCCH_sf"/>
</dbReference>
<dbReference type="Proteomes" id="UP001479436">
    <property type="component" value="Unassembled WGS sequence"/>
</dbReference>
<comment type="caution">
    <text evidence="8">The sequence shown here is derived from an EMBL/GenBank/DDBJ whole genome shotgun (WGS) entry which is preliminary data.</text>
</comment>
<dbReference type="PANTHER" id="PTHR12547">
    <property type="entry name" value="CCCH ZINC FINGER/TIS11-RELATED"/>
    <property type="match status" value="1"/>
</dbReference>
<evidence type="ECO:0000256" key="6">
    <source>
        <dbReference type="SAM" id="MobiDB-lite"/>
    </source>
</evidence>
<proteinExistence type="predicted"/>
<keyword evidence="1 5" id="KW-0479">Metal-binding</keyword>
<keyword evidence="3 5" id="KW-0863">Zinc-finger</keyword>
<keyword evidence="9" id="KW-1185">Reference proteome</keyword>
<evidence type="ECO:0000313" key="8">
    <source>
        <dbReference type="EMBL" id="KAK9766312.1"/>
    </source>
</evidence>